<evidence type="ECO:0000313" key="3">
    <source>
        <dbReference type="Proteomes" id="UP001596550"/>
    </source>
</evidence>
<comment type="caution">
    <text evidence="2">The sequence shown here is derived from an EMBL/GenBank/DDBJ whole genome shotgun (WGS) entry which is preliminary data.</text>
</comment>
<gene>
    <name evidence="2" type="ORF">ACFQO9_11620</name>
</gene>
<feature type="signal peptide" evidence="1">
    <location>
        <begin position="1"/>
        <end position="18"/>
    </location>
</feature>
<organism evidence="2 3">
    <name type="scientific">Chryseobacterium zhengzhouense</name>
    <dbReference type="NCBI Taxonomy" id="1636086"/>
    <lineage>
        <taxon>Bacteria</taxon>
        <taxon>Pseudomonadati</taxon>
        <taxon>Bacteroidota</taxon>
        <taxon>Flavobacteriia</taxon>
        <taxon>Flavobacteriales</taxon>
        <taxon>Weeksellaceae</taxon>
        <taxon>Chryseobacterium group</taxon>
        <taxon>Chryseobacterium</taxon>
    </lineage>
</organism>
<feature type="chain" id="PRO_5045850565" evidence="1">
    <location>
        <begin position="19"/>
        <end position="146"/>
    </location>
</feature>
<evidence type="ECO:0000313" key="2">
    <source>
        <dbReference type="EMBL" id="MFC7347365.1"/>
    </source>
</evidence>
<dbReference type="EMBL" id="JBHTCR010000004">
    <property type="protein sequence ID" value="MFC7347365.1"/>
    <property type="molecule type" value="Genomic_DNA"/>
</dbReference>
<protein>
    <submittedName>
        <fullName evidence="2">Uncharacterized protein</fullName>
    </submittedName>
</protein>
<keyword evidence="1" id="KW-0732">Signal</keyword>
<accession>A0ABW2M0C2</accession>
<name>A0ABW2M0C2_9FLAO</name>
<dbReference type="Proteomes" id="UP001596550">
    <property type="component" value="Unassembled WGS sequence"/>
</dbReference>
<sequence>MKKILYSLLIFASATLFAQKNTNVKFAVSGDMIGTVAMFESQKDFIQSTQVYKTAASLPQKLKKFSFIADQGLTEVKFKNNNSPFDNISLASFNEQSNLPKDTPVFIEGYEFKDTNMRVYSEIAQDLEVKDYNGVKTLFITTTRKQ</sequence>
<evidence type="ECO:0000256" key="1">
    <source>
        <dbReference type="SAM" id="SignalP"/>
    </source>
</evidence>
<keyword evidence="3" id="KW-1185">Reference proteome</keyword>
<proteinExistence type="predicted"/>
<reference evidence="3" key="1">
    <citation type="journal article" date="2019" name="Int. J. Syst. Evol. Microbiol.">
        <title>The Global Catalogue of Microorganisms (GCM) 10K type strain sequencing project: providing services to taxonomists for standard genome sequencing and annotation.</title>
        <authorList>
            <consortium name="The Broad Institute Genomics Platform"/>
            <consortium name="The Broad Institute Genome Sequencing Center for Infectious Disease"/>
            <person name="Wu L."/>
            <person name="Ma J."/>
        </authorList>
    </citation>
    <scope>NUCLEOTIDE SEQUENCE [LARGE SCALE GENOMIC DNA]</scope>
    <source>
        <strain evidence="3">CCUG 54781</strain>
    </source>
</reference>
<dbReference type="RefSeq" id="WP_378178764.1">
    <property type="nucleotide sequence ID" value="NZ_JBHTCR010000004.1"/>
</dbReference>